<comment type="caution">
    <text evidence="1">The sequence shown here is derived from an EMBL/GenBank/DDBJ whole genome shotgun (WGS) entry which is preliminary data.</text>
</comment>
<dbReference type="EMBL" id="CAJQZP010001056">
    <property type="protein sequence ID" value="CAG5013635.1"/>
    <property type="molecule type" value="Genomic_DNA"/>
</dbReference>
<gene>
    <name evidence="1" type="ORF">PAPOLLO_LOCUS15968</name>
</gene>
<reference evidence="1" key="1">
    <citation type="submission" date="2021-04" db="EMBL/GenBank/DDBJ databases">
        <authorList>
            <person name="Tunstrom K."/>
        </authorList>
    </citation>
    <scope>NUCLEOTIDE SEQUENCE</scope>
</reference>
<accession>A0A8S3XA56</accession>
<protein>
    <submittedName>
        <fullName evidence="1">(apollo) hypothetical protein</fullName>
    </submittedName>
</protein>
<proteinExistence type="predicted"/>
<dbReference type="Proteomes" id="UP000691718">
    <property type="component" value="Unassembled WGS sequence"/>
</dbReference>
<sequence>MWSRFKKLMAVINENGAEKENINKENIQPDKDELGNDARISQRILVKSLSIFSGSNSSSSSFMADTMNSPKQQLVIIRESRKTFSDTNHRLFVNVSDGLPKDDQGKVKVSIA</sequence>
<name>A0A8S3XA56_PARAO</name>
<keyword evidence="2" id="KW-1185">Reference proteome</keyword>
<organism evidence="1 2">
    <name type="scientific">Parnassius apollo</name>
    <name type="common">Apollo butterfly</name>
    <name type="synonym">Papilio apollo</name>
    <dbReference type="NCBI Taxonomy" id="110799"/>
    <lineage>
        <taxon>Eukaryota</taxon>
        <taxon>Metazoa</taxon>
        <taxon>Ecdysozoa</taxon>
        <taxon>Arthropoda</taxon>
        <taxon>Hexapoda</taxon>
        <taxon>Insecta</taxon>
        <taxon>Pterygota</taxon>
        <taxon>Neoptera</taxon>
        <taxon>Endopterygota</taxon>
        <taxon>Lepidoptera</taxon>
        <taxon>Glossata</taxon>
        <taxon>Ditrysia</taxon>
        <taxon>Papilionoidea</taxon>
        <taxon>Papilionidae</taxon>
        <taxon>Parnassiinae</taxon>
        <taxon>Parnassini</taxon>
        <taxon>Parnassius</taxon>
        <taxon>Parnassius</taxon>
    </lineage>
</organism>
<evidence type="ECO:0000313" key="2">
    <source>
        <dbReference type="Proteomes" id="UP000691718"/>
    </source>
</evidence>
<dbReference type="AlphaFoldDB" id="A0A8S3XA56"/>
<evidence type="ECO:0000313" key="1">
    <source>
        <dbReference type="EMBL" id="CAG5013635.1"/>
    </source>
</evidence>